<comment type="caution">
    <text evidence="3">The sequence shown here is derived from an EMBL/GenBank/DDBJ whole genome shotgun (WGS) entry which is preliminary data.</text>
</comment>
<evidence type="ECO:0000256" key="1">
    <source>
        <dbReference type="SAM" id="MobiDB-lite"/>
    </source>
</evidence>
<dbReference type="AlphaFoldDB" id="A0A7K1TK21"/>
<gene>
    <name evidence="3" type="ORF">GO988_20645</name>
</gene>
<name>A0A7K1TK21_9BACT</name>
<accession>A0A7K1TK21</accession>
<reference evidence="3 4" key="1">
    <citation type="submission" date="2019-12" db="EMBL/GenBank/DDBJ databases">
        <title>Hymenobacter sp. HMF4947 Genome sequencing and assembly.</title>
        <authorList>
            <person name="Kang H."/>
            <person name="Cha I."/>
            <person name="Kim H."/>
            <person name="Joh K."/>
        </authorList>
    </citation>
    <scope>NUCLEOTIDE SEQUENCE [LARGE SCALE GENOMIC DNA]</scope>
    <source>
        <strain evidence="3 4">HMF4947</strain>
    </source>
</reference>
<protein>
    <recommendedName>
        <fullName evidence="5">Tetratricopeptide repeat protein</fullName>
    </recommendedName>
</protein>
<dbReference type="Proteomes" id="UP000441336">
    <property type="component" value="Unassembled WGS sequence"/>
</dbReference>
<feature type="chain" id="PRO_5029685327" description="Tetratricopeptide repeat protein" evidence="2">
    <location>
        <begin position="27"/>
        <end position="158"/>
    </location>
</feature>
<feature type="signal peptide" evidence="2">
    <location>
        <begin position="1"/>
        <end position="26"/>
    </location>
</feature>
<organism evidence="3 4">
    <name type="scientific">Hymenobacter ginkgonis</name>
    <dbReference type="NCBI Taxonomy" id="2682976"/>
    <lineage>
        <taxon>Bacteria</taxon>
        <taxon>Pseudomonadati</taxon>
        <taxon>Bacteroidota</taxon>
        <taxon>Cytophagia</taxon>
        <taxon>Cytophagales</taxon>
        <taxon>Hymenobacteraceae</taxon>
        <taxon>Hymenobacter</taxon>
    </lineage>
</organism>
<evidence type="ECO:0000256" key="2">
    <source>
        <dbReference type="SAM" id="SignalP"/>
    </source>
</evidence>
<evidence type="ECO:0008006" key="5">
    <source>
        <dbReference type="Google" id="ProtNLM"/>
    </source>
</evidence>
<keyword evidence="2" id="KW-0732">Signal</keyword>
<sequence>MPISTFYRTTLFAFGAGLLSIVGAQAQNSPAGAKTLMANSDAFALASPSSQPTAEPATEAAVNLSTPPPPEASASFYDDSHKDLSPALAWMQETNSIAPTYWNLYTESRIRLKMKDYHGARTVAEQAYKLAVKAMPVSKEYVLLSANMVAQAHLLAQK</sequence>
<dbReference type="RefSeq" id="WP_157569166.1">
    <property type="nucleotide sequence ID" value="NZ_WQKZ01000006.1"/>
</dbReference>
<dbReference type="EMBL" id="WQKZ01000006">
    <property type="protein sequence ID" value="MVN78749.1"/>
    <property type="molecule type" value="Genomic_DNA"/>
</dbReference>
<evidence type="ECO:0000313" key="3">
    <source>
        <dbReference type="EMBL" id="MVN78749.1"/>
    </source>
</evidence>
<keyword evidence="4" id="KW-1185">Reference proteome</keyword>
<evidence type="ECO:0000313" key="4">
    <source>
        <dbReference type="Proteomes" id="UP000441336"/>
    </source>
</evidence>
<feature type="region of interest" description="Disordered" evidence="1">
    <location>
        <begin position="47"/>
        <end position="79"/>
    </location>
</feature>
<proteinExistence type="predicted"/>